<dbReference type="EMBL" id="QXTE01000276">
    <property type="protein sequence ID" value="TFK00242.1"/>
    <property type="molecule type" value="Genomic_DNA"/>
</dbReference>
<proteinExistence type="predicted"/>
<name>A0A4D9DV26_9SAUR</name>
<reference evidence="1 2" key="2">
    <citation type="submission" date="2019-04" db="EMBL/GenBank/DDBJ databases">
        <title>The genome sequence of big-headed turtle.</title>
        <authorList>
            <person name="Gong S."/>
        </authorList>
    </citation>
    <scope>NUCLEOTIDE SEQUENCE [LARGE SCALE GENOMIC DNA]</scope>
    <source>
        <strain evidence="1">DO16091913</strain>
        <tissue evidence="1">Muscle</tissue>
    </source>
</reference>
<dbReference type="AlphaFoldDB" id="A0A4D9DV26"/>
<protein>
    <submittedName>
        <fullName evidence="1">Transcriptional activator protein Pur-beta</fullName>
    </submittedName>
</protein>
<reference evidence="1 2" key="1">
    <citation type="submission" date="2019-04" db="EMBL/GenBank/DDBJ databases">
        <title>Draft genome of the big-headed turtle Platysternon megacephalum.</title>
        <authorList>
            <person name="Gong S."/>
        </authorList>
    </citation>
    <scope>NUCLEOTIDE SEQUENCE [LARGE SCALE GENOMIC DNA]</scope>
    <source>
        <strain evidence="1">DO16091913</strain>
        <tissue evidence="1">Muscle</tissue>
    </source>
</reference>
<keyword evidence="2" id="KW-1185">Reference proteome</keyword>
<sequence length="125" mass="13674">MGGFGQRVSVFGYWGGGGGIIPMEISILRNKPLLGEKWCQLSVLTSSSQIDSGSHNPPRLPYRKPRQLNFTQPCYMVVFVANLPSLEGRALSDPSLDRPGCAWVKFIPGVTLLTSLECQTGSQEF</sequence>
<evidence type="ECO:0000313" key="1">
    <source>
        <dbReference type="EMBL" id="TFK00242.1"/>
    </source>
</evidence>
<comment type="caution">
    <text evidence="1">The sequence shown here is derived from an EMBL/GenBank/DDBJ whole genome shotgun (WGS) entry which is preliminary data.</text>
</comment>
<organism evidence="1 2">
    <name type="scientific">Platysternon megacephalum</name>
    <name type="common">big-headed turtle</name>
    <dbReference type="NCBI Taxonomy" id="55544"/>
    <lineage>
        <taxon>Eukaryota</taxon>
        <taxon>Metazoa</taxon>
        <taxon>Chordata</taxon>
        <taxon>Craniata</taxon>
        <taxon>Vertebrata</taxon>
        <taxon>Euteleostomi</taxon>
        <taxon>Archelosauria</taxon>
        <taxon>Testudinata</taxon>
        <taxon>Testudines</taxon>
        <taxon>Cryptodira</taxon>
        <taxon>Durocryptodira</taxon>
        <taxon>Testudinoidea</taxon>
        <taxon>Platysternidae</taxon>
        <taxon>Platysternon</taxon>
    </lineage>
</organism>
<evidence type="ECO:0000313" key="2">
    <source>
        <dbReference type="Proteomes" id="UP000297703"/>
    </source>
</evidence>
<gene>
    <name evidence="1" type="ORF">DR999_PMT17629</name>
</gene>
<dbReference type="Proteomes" id="UP000297703">
    <property type="component" value="Unassembled WGS sequence"/>
</dbReference>
<accession>A0A4D9DV26</accession>